<dbReference type="GO" id="GO:0008270">
    <property type="term" value="F:zinc ion binding"/>
    <property type="evidence" value="ECO:0007669"/>
    <property type="project" value="InterPro"/>
</dbReference>
<dbReference type="PIRSF" id="PIRSF001359">
    <property type="entry name" value="F_bP_aldolase_II"/>
    <property type="match status" value="1"/>
</dbReference>
<dbReference type="EMBL" id="MHKV01000029">
    <property type="protein sequence ID" value="OGY96920.1"/>
    <property type="molecule type" value="Genomic_DNA"/>
</dbReference>
<keyword evidence="2" id="KW-0479">Metal-binding</keyword>
<evidence type="ECO:0000313" key="4">
    <source>
        <dbReference type="Proteomes" id="UP000176349"/>
    </source>
</evidence>
<dbReference type="GO" id="GO:0016832">
    <property type="term" value="F:aldehyde-lyase activity"/>
    <property type="evidence" value="ECO:0007669"/>
    <property type="project" value="InterPro"/>
</dbReference>
<feature type="binding site" evidence="2">
    <location>
        <position position="101"/>
    </location>
    <ligand>
        <name>Zn(2+)</name>
        <dbReference type="ChEBI" id="CHEBI:29105"/>
        <label>2</label>
    </ligand>
</feature>
<dbReference type="Gene3D" id="3.20.20.70">
    <property type="entry name" value="Aldolase class I"/>
    <property type="match status" value="1"/>
</dbReference>
<evidence type="ECO:0000256" key="2">
    <source>
        <dbReference type="PIRSR" id="PIRSR001359-3"/>
    </source>
</evidence>
<comment type="cofactor">
    <cofactor evidence="2">
        <name>Zn(2+)</name>
        <dbReference type="ChEBI" id="CHEBI:29105"/>
    </cofactor>
    <text evidence="2">Binds 2 Zn(2+) ions per subunit. One is catalytic and the other provides a structural contribution.</text>
</comment>
<dbReference type="SUPFAM" id="SSF51569">
    <property type="entry name" value="Aldolase"/>
    <property type="match status" value="1"/>
</dbReference>
<accession>A0A1G2C8D4</accession>
<dbReference type="PANTHER" id="PTHR30304">
    <property type="entry name" value="D-TAGATOSE-1,6-BISPHOSPHATE ALDOLASE"/>
    <property type="match status" value="1"/>
</dbReference>
<feature type="binding site" evidence="2">
    <location>
        <position position="184"/>
    </location>
    <ligand>
        <name>Zn(2+)</name>
        <dbReference type="ChEBI" id="CHEBI:29105"/>
        <label>1</label>
        <note>catalytic</note>
    </ligand>
</feature>
<comment type="caution">
    <text evidence="3">The sequence shown here is derived from an EMBL/GenBank/DDBJ whole genome shotgun (WGS) entry which is preliminary data.</text>
</comment>
<keyword evidence="2" id="KW-0862">Zinc</keyword>
<dbReference type="Pfam" id="PF01116">
    <property type="entry name" value="F_bP_aldolase"/>
    <property type="match status" value="1"/>
</dbReference>
<feature type="binding site" evidence="2">
    <location>
        <position position="214"/>
    </location>
    <ligand>
        <name>Zn(2+)</name>
        <dbReference type="ChEBI" id="CHEBI:29105"/>
        <label>1</label>
        <note>catalytic</note>
    </ligand>
</feature>
<dbReference type="NCBIfam" id="TIGR00167">
    <property type="entry name" value="cbbA"/>
    <property type="match status" value="1"/>
</dbReference>
<dbReference type="CDD" id="cd00947">
    <property type="entry name" value="TBP_aldolase_IIB"/>
    <property type="match status" value="1"/>
</dbReference>
<dbReference type="InterPro" id="IPR000771">
    <property type="entry name" value="FBA_II"/>
</dbReference>
<dbReference type="InterPro" id="IPR050246">
    <property type="entry name" value="Class_II_FBP_aldolase"/>
</dbReference>
<dbReference type="GO" id="GO:0005975">
    <property type="term" value="P:carbohydrate metabolic process"/>
    <property type="evidence" value="ECO:0007669"/>
    <property type="project" value="InterPro"/>
</dbReference>
<dbReference type="AlphaFoldDB" id="A0A1G2C8D4"/>
<evidence type="ECO:0000256" key="1">
    <source>
        <dbReference type="PIRSR" id="PIRSR001359-1"/>
    </source>
</evidence>
<reference evidence="3 4" key="1">
    <citation type="journal article" date="2016" name="Nat. Commun.">
        <title>Thousands of microbial genomes shed light on interconnected biogeochemical processes in an aquifer system.</title>
        <authorList>
            <person name="Anantharaman K."/>
            <person name="Brown C.T."/>
            <person name="Hug L.A."/>
            <person name="Sharon I."/>
            <person name="Castelle C.J."/>
            <person name="Probst A.J."/>
            <person name="Thomas B.C."/>
            <person name="Singh A."/>
            <person name="Wilkins M.J."/>
            <person name="Karaoz U."/>
            <person name="Brodie E.L."/>
            <person name="Williams K.H."/>
            <person name="Hubbard S.S."/>
            <person name="Banfield J.F."/>
        </authorList>
    </citation>
    <scope>NUCLEOTIDE SEQUENCE [LARGE SCALE GENOMIC DNA]</scope>
</reference>
<protein>
    <submittedName>
        <fullName evidence="3">Tagatose-bisphosphate aldolase</fullName>
    </submittedName>
</protein>
<sequence length="288" mass="30437">MTLQDALRGAEQNKTAIGHFNISDLAGLHGIVAAARELKVPVIIGVSEGERKFVGVRQVVALVKSMREELNHPIFLNADHTKTLEGCVEAATLGFDAVLFDGSTLPLEENIRETKAVADAVRAINPAILVEGELGYIGSSSEIREGIPEGAAIKPEDLTKPEEAARFVKETGVDLVAPAVGNIHGMMANAPEPNLDIKRVADIAAAAGVPLVLHGASGNTDDDVRAAVEAGVRIVHINTEIRVAWRKGLEAALAANPKEVAPYKILPGAIEGVKSVVLAKLRVFNRIS</sequence>
<dbReference type="PANTHER" id="PTHR30304:SF0">
    <property type="entry name" value="D-TAGATOSE-1,6-BISPHOSPHATE ALDOLASE SUBUNIT GATY-RELATED"/>
    <property type="match status" value="1"/>
</dbReference>
<feature type="active site" description="Proton donor" evidence="1">
    <location>
        <position position="79"/>
    </location>
</feature>
<gene>
    <name evidence="3" type="ORF">A2128_02385</name>
</gene>
<dbReference type="InterPro" id="IPR013785">
    <property type="entry name" value="Aldolase_TIM"/>
</dbReference>
<feature type="binding site" evidence="2">
    <location>
        <position position="133"/>
    </location>
    <ligand>
        <name>Zn(2+)</name>
        <dbReference type="ChEBI" id="CHEBI:29105"/>
        <label>2</label>
    </ligand>
</feature>
<dbReference type="Proteomes" id="UP000176349">
    <property type="component" value="Unassembled WGS sequence"/>
</dbReference>
<name>A0A1G2C8D4_9BACT</name>
<feature type="binding site" evidence="2">
    <location>
        <position position="80"/>
    </location>
    <ligand>
        <name>Zn(2+)</name>
        <dbReference type="ChEBI" id="CHEBI:29105"/>
        <label>1</label>
        <note>catalytic</note>
    </ligand>
</feature>
<proteinExistence type="predicted"/>
<organism evidence="3 4">
    <name type="scientific">Candidatus Liptonbacteria bacterium GWC1_60_9</name>
    <dbReference type="NCBI Taxonomy" id="1798645"/>
    <lineage>
        <taxon>Bacteria</taxon>
        <taxon>Candidatus Liptoniibacteriota</taxon>
    </lineage>
</organism>
<evidence type="ECO:0000313" key="3">
    <source>
        <dbReference type="EMBL" id="OGY96920.1"/>
    </source>
</evidence>